<evidence type="ECO:0000256" key="1">
    <source>
        <dbReference type="ARBA" id="ARBA00004123"/>
    </source>
</evidence>
<evidence type="ECO:0000256" key="2">
    <source>
        <dbReference type="ARBA" id="ARBA00023242"/>
    </source>
</evidence>
<feature type="compositionally biased region" description="Acidic residues" evidence="3">
    <location>
        <begin position="126"/>
        <end position="138"/>
    </location>
</feature>
<evidence type="ECO:0000313" key="4">
    <source>
        <dbReference type="EMBL" id="KAK0550847.1"/>
    </source>
</evidence>
<dbReference type="PANTHER" id="PTHR28605:SF1">
    <property type="entry name" value="CHROMOSOME TRANSMISSION FIDELITY FACTOR 8"/>
    <property type="match status" value="1"/>
</dbReference>
<comment type="caution">
    <text evidence="4">The sequence shown here is derived from an EMBL/GenBank/DDBJ whole genome shotgun (WGS) entry which is preliminary data.</text>
</comment>
<organism evidence="4 5">
    <name type="scientific">Tilletia horrida</name>
    <dbReference type="NCBI Taxonomy" id="155126"/>
    <lineage>
        <taxon>Eukaryota</taxon>
        <taxon>Fungi</taxon>
        <taxon>Dikarya</taxon>
        <taxon>Basidiomycota</taxon>
        <taxon>Ustilaginomycotina</taxon>
        <taxon>Exobasidiomycetes</taxon>
        <taxon>Tilletiales</taxon>
        <taxon>Tilletiaceae</taxon>
        <taxon>Tilletia</taxon>
    </lineage>
</organism>
<dbReference type="GO" id="GO:0005634">
    <property type="term" value="C:nucleus"/>
    <property type="evidence" value="ECO:0007669"/>
    <property type="project" value="UniProtKB-SubCell"/>
</dbReference>
<evidence type="ECO:0000313" key="5">
    <source>
        <dbReference type="Proteomes" id="UP001176517"/>
    </source>
</evidence>
<evidence type="ECO:0000256" key="3">
    <source>
        <dbReference type="SAM" id="MobiDB-lite"/>
    </source>
</evidence>
<feature type="compositionally biased region" description="Acidic residues" evidence="3">
    <location>
        <begin position="215"/>
        <end position="242"/>
    </location>
</feature>
<sequence length="307" mass="32979">MRIDVRLPLPAASGSSAGANAEITCPQIAKLAGTGELILIELQGSLELEGLDPSTSQMIGTLTFEGPQADKPVLLVSHHRLYGKFVDLHQPLAVLQKFSREPPASIDRSPSAKRRWLEQPWTSDLESGDDDDDEEEEGKGDGDHRLDGLTSRRKRAKRAEGVDGVPASSSPAPPDSSPCRAQNKDGKGNASADSPSKSKAAADPEALGAMHAADNDDWNDDEDDDDDDDDEGGDEDGPDAADDSTATARPLKRRRHARQPRVWYDVVCLIKRKILFAKRPEPVVNLAPEEGVAQRIGSQVAAVKATS</sequence>
<feature type="region of interest" description="Disordered" evidence="3">
    <location>
        <begin position="101"/>
        <end position="257"/>
    </location>
</feature>
<comment type="subcellular location">
    <subcellularLocation>
        <location evidence="1">Nucleus</location>
    </subcellularLocation>
</comment>
<dbReference type="EMBL" id="JAPDMZ010000086">
    <property type="protein sequence ID" value="KAK0550847.1"/>
    <property type="molecule type" value="Genomic_DNA"/>
</dbReference>
<protein>
    <recommendedName>
        <fullName evidence="6">Chromosome transmission fidelity protein 8</fullName>
    </recommendedName>
</protein>
<gene>
    <name evidence="4" type="ORF">OC846_003508</name>
</gene>
<dbReference type="AlphaFoldDB" id="A0AAN6JRZ1"/>
<keyword evidence="2" id="KW-0539">Nucleus</keyword>
<keyword evidence="5" id="KW-1185">Reference proteome</keyword>
<accession>A0AAN6JRZ1</accession>
<dbReference type="PANTHER" id="PTHR28605">
    <property type="entry name" value="CTF8, CHROMOSOME TRANSMISSION FIDELITY FACTOR 8 HOMOLOG (S. CEREVISIAE)"/>
    <property type="match status" value="1"/>
</dbReference>
<dbReference type="Proteomes" id="UP001176517">
    <property type="component" value="Unassembled WGS sequence"/>
</dbReference>
<name>A0AAN6JRZ1_9BASI</name>
<feature type="compositionally biased region" description="Low complexity" evidence="3">
    <location>
        <begin position="190"/>
        <end position="204"/>
    </location>
</feature>
<proteinExistence type="predicted"/>
<evidence type="ECO:0008006" key="6">
    <source>
        <dbReference type="Google" id="ProtNLM"/>
    </source>
</evidence>
<reference evidence="4" key="1">
    <citation type="journal article" date="2023" name="PhytoFront">
        <title>Draft Genome Resources of Seven Strains of Tilletia horrida, Causal Agent of Kernel Smut of Rice.</title>
        <authorList>
            <person name="Khanal S."/>
            <person name="Antony Babu S."/>
            <person name="Zhou X.G."/>
        </authorList>
    </citation>
    <scope>NUCLEOTIDE SEQUENCE</scope>
    <source>
        <strain evidence="4">TX6</strain>
    </source>
</reference>